<dbReference type="PROSITE" id="PS51186">
    <property type="entry name" value="GNAT"/>
    <property type="match status" value="1"/>
</dbReference>
<organism evidence="2 3">
    <name type="scientific">Candidatus Gallacutalibacter pullicola</name>
    <dbReference type="NCBI Taxonomy" id="2840830"/>
    <lineage>
        <taxon>Bacteria</taxon>
        <taxon>Bacillati</taxon>
        <taxon>Bacillota</taxon>
        <taxon>Clostridia</taxon>
        <taxon>Eubacteriales</taxon>
        <taxon>Candidatus Gallacutalibacter</taxon>
    </lineage>
</organism>
<dbReference type="InterPro" id="IPR016181">
    <property type="entry name" value="Acyl_CoA_acyltransferase"/>
</dbReference>
<reference evidence="2" key="1">
    <citation type="submission" date="2020-10" db="EMBL/GenBank/DDBJ databases">
        <authorList>
            <person name="Gilroy R."/>
        </authorList>
    </citation>
    <scope>NUCLEOTIDE SEQUENCE</scope>
    <source>
        <strain evidence="2">ChiSjej1B19-7085</strain>
    </source>
</reference>
<sequence>MTRSGIAAAGWLEKAELAAVWEKCFGDPPRHIHYFFNNLFEPQNCLTYREDGGIVSMVHMLPARIADGGRLVQAHYIYAAATLPEYRSRGLMGQLLEAAFQEGRRRGDRYSFLLPANRGLYRFYGNLGYTVGFELRTLAVSREEMQQAAAGAPVWQFLPDYGKLCDFRREWLSGQDGSAHWDARRLAYADGINRLDGGKLICSMAGDRPAYALCRPAAEAGACEVLELAADPETFAGLAANLVDAIDAQQYFLRLPGDGPLFAGRGRRAGFGMIRSLAAGTAPPVGKSPYLGLTLD</sequence>
<dbReference type="GO" id="GO:0030649">
    <property type="term" value="P:aminoglycoside antibiotic catabolic process"/>
    <property type="evidence" value="ECO:0007669"/>
    <property type="project" value="TreeGrafter"/>
</dbReference>
<reference evidence="2" key="2">
    <citation type="journal article" date="2021" name="PeerJ">
        <title>Extensive microbial diversity within the chicken gut microbiome revealed by metagenomics and culture.</title>
        <authorList>
            <person name="Gilroy R."/>
            <person name="Ravi A."/>
            <person name="Getino M."/>
            <person name="Pursley I."/>
            <person name="Horton D.L."/>
            <person name="Alikhan N.F."/>
            <person name="Baker D."/>
            <person name="Gharbi K."/>
            <person name="Hall N."/>
            <person name="Watson M."/>
            <person name="Adriaenssens E.M."/>
            <person name="Foster-Nyarko E."/>
            <person name="Jarju S."/>
            <person name="Secka A."/>
            <person name="Antonio M."/>
            <person name="Oren A."/>
            <person name="Chaudhuri R.R."/>
            <person name="La Ragione R."/>
            <person name="Hildebrand F."/>
            <person name="Pallen M.J."/>
        </authorList>
    </citation>
    <scope>NUCLEOTIDE SEQUENCE</scope>
    <source>
        <strain evidence="2">ChiSjej1B19-7085</strain>
    </source>
</reference>
<dbReference type="PANTHER" id="PTHR37817">
    <property type="entry name" value="N-ACETYLTRANSFERASE EIS"/>
    <property type="match status" value="1"/>
</dbReference>
<evidence type="ECO:0000313" key="2">
    <source>
        <dbReference type="EMBL" id="HIR56352.1"/>
    </source>
</evidence>
<dbReference type="InterPro" id="IPR000182">
    <property type="entry name" value="GNAT_dom"/>
</dbReference>
<dbReference type="Gene3D" id="3.40.630.30">
    <property type="match status" value="1"/>
</dbReference>
<accession>A0A9D1DNX0</accession>
<dbReference type="Pfam" id="PF13527">
    <property type="entry name" value="Acetyltransf_9"/>
    <property type="match status" value="1"/>
</dbReference>
<evidence type="ECO:0000259" key="1">
    <source>
        <dbReference type="PROSITE" id="PS51186"/>
    </source>
</evidence>
<dbReference type="SUPFAM" id="SSF55729">
    <property type="entry name" value="Acyl-CoA N-acyltransferases (Nat)"/>
    <property type="match status" value="1"/>
</dbReference>
<name>A0A9D1DNX0_9FIRM</name>
<dbReference type="AlphaFoldDB" id="A0A9D1DNX0"/>
<dbReference type="Proteomes" id="UP000886785">
    <property type="component" value="Unassembled WGS sequence"/>
</dbReference>
<dbReference type="InterPro" id="IPR051554">
    <property type="entry name" value="Acetyltransferase_Eis"/>
</dbReference>
<comment type="caution">
    <text evidence="2">The sequence shown here is derived from an EMBL/GenBank/DDBJ whole genome shotgun (WGS) entry which is preliminary data.</text>
</comment>
<dbReference type="GO" id="GO:0034069">
    <property type="term" value="F:aminoglycoside N-acetyltransferase activity"/>
    <property type="evidence" value="ECO:0007669"/>
    <property type="project" value="TreeGrafter"/>
</dbReference>
<evidence type="ECO:0000313" key="3">
    <source>
        <dbReference type="Proteomes" id="UP000886785"/>
    </source>
</evidence>
<protein>
    <submittedName>
        <fullName evidence="2">GNAT family N-acetyltransferase</fullName>
    </submittedName>
</protein>
<gene>
    <name evidence="2" type="ORF">IAA54_01685</name>
</gene>
<dbReference type="CDD" id="cd04301">
    <property type="entry name" value="NAT_SF"/>
    <property type="match status" value="1"/>
</dbReference>
<feature type="domain" description="N-acetyltransferase" evidence="1">
    <location>
        <begin position="4"/>
        <end position="150"/>
    </location>
</feature>
<proteinExistence type="predicted"/>
<dbReference type="EMBL" id="DVHF01000021">
    <property type="protein sequence ID" value="HIR56352.1"/>
    <property type="molecule type" value="Genomic_DNA"/>
</dbReference>
<dbReference type="PANTHER" id="PTHR37817:SF1">
    <property type="entry name" value="N-ACETYLTRANSFERASE EIS"/>
    <property type="match status" value="1"/>
</dbReference>